<dbReference type="AlphaFoldDB" id="A0A6J7DFG6"/>
<dbReference type="InterPro" id="IPR050114">
    <property type="entry name" value="UPF0173_UPF0282_UlaG_hydrolase"/>
</dbReference>
<name>A0A6J7DFG6_9ZZZZ</name>
<reference evidence="2" key="1">
    <citation type="submission" date="2020-05" db="EMBL/GenBank/DDBJ databases">
        <authorList>
            <person name="Chiriac C."/>
            <person name="Salcher M."/>
            <person name="Ghai R."/>
            <person name="Kavagutti S V."/>
        </authorList>
    </citation>
    <scope>NUCLEOTIDE SEQUENCE</scope>
</reference>
<protein>
    <submittedName>
        <fullName evidence="2">Unannotated protein</fullName>
    </submittedName>
</protein>
<proteinExistence type="predicted"/>
<evidence type="ECO:0000313" key="2">
    <source>
        <dbReference type="EMBL" id="CAB4867595.1"/>
    </source>
</evidence>
<dbReference type="Gene3D" id="3.60.15.10">
    <property type="entry name" value="Ribonuclease Z/Hydroxyacylglutathione hydrolase-like"/>
    <property type="match status" value="1"/>
</dbReference>
<feature type="domain" description="Metallo-beta-lactamase" evidence="1">
    <location>
        <begin position="10"/>
        <end position="176"/>
    </location>
</feature>
<accession>A0A6J7DFG6</accession>
<organism evidence="2">
    <name type="scientific">freshwater metagenome</name>
    <dbReference type="NCBI Taxonomy" id="449393"/>
    <lineage>
        <taxon>unclassified sequences</taxon>
        <taxon>metagenomes</taxon>
        <taxon>ecological metagenomes</taxon>
    </lineage>
</organism>
<dbReference type="Pfam" id="PF13483">
    <property type="entry name" value="Lactamase_B_3"/>
    <property type="match status" value="1"/>
</dbReference>
<dbReference type="SMART" id="SM00849">
    <property type="entry name" value="Lactamase_B"/>
    <property type="match status" value="1"/>
</dbReference>
<dbReference type="PANTHER" id="PTHR43546">
    <property type="entry name" value="UPF0173 METAL-DEPENDENT HYDROLASE MJ1163-RELATED"/>
    <property type="match status" value="1"/>
</dbReference>
<dbReference type="InterPro" id="IPR001279">
    <property type="entry name" value="Metallo-B-lactamas"/>
</dbReference>
<dbReference type="EMBL" id="CAFBLL010000094">
    <property type="protein sequence ID" value="CAB4867595.1"/>
    <property type="molecule type" value="Genomic_DNA"/>
</dbReference>
<evidence type="ECO:0000259" key="1">
    <source>
        <dbReference type="SMART" id="SM00849"/>
    </source>
</evidence>
<dbReference type="SUPFAM" id="SSF56281">
    <property type="entry name" value="Metallo-hydrolase/oxidoreductase"/>
    <property type="match status" value="1"/>
</dbReference>
<dbReference type="InterPro" id="IPR036866">
    <property type="entry name" value="RibonucZ/Hydroxyglut_hydro"/>
</dbReference>
<gene>
    <name evidence="2" type="ORF">UFOPK3389_00540</name>
</gene>
<dbReference type="PANTHER" id="PTHR43546:SF3">
    <property type="entry name" value="UPF0173 METAL-DEPENDENT HYDROLASE MJ1163"/>
    <property type="match status" value="1"/>
</dbReference>
<sequence>MKNMKITKHGHACLEVELDSQTLIIDPGSYTEELTGLSNVVAVVITHKHDDHCDEAKIAKIKKDNPAVQIFGTSEVAARLEGLKVTTVYHGDYYEVGSFKLEFFGDMHQIIHKSIPLIQNTAVLVNAQLYYAGDSYTPPDQKIKVLACPTSAPWLKIGDVMDYIQEVKPAICFPTHNALLSQLGHDLNNSRVKQVTEENGGEFRYLEVGQSLEI</sequence>